<feature type="transmembrane region" description="Helical" evidence="5">
    <location>
        <begin position="12"/>
        <end position="34"/>
    </location>
</feature>
<dbReference type="EMBL" id="JACTNZ010000006">
    <property type="protein sequence ID" value="KAG5545523.1"/>
    <property type="molecule type" value="Genomic_DNA"/>
</dbReference>
<evidence type="ECO:0000259" key="6">
    <source>
        <dbReference type="Pfam" id="PF03168"/>
    </source>
</evidence>
<dbReference type="GO" id="GO:0098542">
    <property type="term" value="P:defense response to other organism"/>
    <property type="evidence" value="ECO:0007669"/>
    <property type="project" value="InterPro"/>
</dbReference>
<evidence type="ECO:0000256" key="1">
    <source>
        <dbReference type="ARBA" id="ARBA00004167"/>
    </source>
</evidence>
<keyword evidence="2 5" id="KW-0812">Transmembrane</keyword>
<organism evidence="7 8">
    <name type="scientific">Rhododendron griersonianum</name>
    <dbReference type="NCBI Taxonomy" id="479676"/>
    <lineage>
        <taxon>Eukaryota</taxon>
        <taxon>Viridiplantae</taxon>
        <taxon>Streptophyta</taxon>
        <taxon>Embryophyta</taxon>
        <taxon>Tracheophyta</taxon>
        <taxon>Spermatophyta</taxon>
        <taxon>Magnoliopsida</taxon>
        <taxon>eudicotyledons</taxon>
        <taxon>Gunneridae</taxon>
        <taxon>Pentapetalae</taxon>
        <taxon>asterids</taxon>
        <taxon>Ericales</taxon>
        <taxon>Ericaceae</taxon>
        <taxon>Ericoideae</taxon>
        <taxon>Rhodoreae</taxon>
        <taxon>Rhododendron</taxon>
    </lineage>
</organism>
<dbReference type="Proteomes" id="UP000823749">
    <property type="component" value="Chromosome 6"/>
</dbReference>
<comment type="subcellular location">
    <subcellularLocation>
        <location evidence="1">Membrane</location>
        <topology evidence="1">Single-pass membrane protein</topology>
    </subcellularLocation>
</comment>
<evidence type="ECO:0000256" key="3">
    <source>
        <dbReference type="ARBA" id="ARBA00022989"/>
    </source>
</evidence>
<evidence type="ECO:0000313" key="8">
    <source>
        <dbReference type="Proteomes" id="UP000823749"/>
    </source>
</evidence>
<feature type="domain" description="Late embryogenesis abundant protein LEA-2 subgroup" evidence="6">
    <location>
        <begin position="223"/>
        <end position="309"/>
    </location>
</feature>
<accession>A0AAV6JZJ4</accession>
<keyword evidence="8" id="KW-1185">Reference proteome</keyword>
<gene>
    <name evidence="7" type="ORF">RHGRI_017877</name>
</gene>
<evidence type="ECO:0000256" key="2">
    <source>
        <dbReference type="ARBA" id="ARBA00022692"/>
    </source>
</evidence>
<name>A0AAV6JZJ4_9ERIC</name>
<dbReference type="InterPro" id="IPR004864">
    <property type="entry name" value="LEA_2"/>
</dbReference>
<dbReference type="PANTHER" id="PTHR31234:SF65">
    <property type="entry name" value="LATE EMBRYOGENESIS ABUNDANT PROTEIN, LEA_2 SUBGROUP"/>
    <property type="match status" value="1"/>
</dbReference>
<dbReference type="InterPro" id="IPR044839">
    <property type="entry name" value="NDR1-like"/>
</dbReference>
<evidence type="ECO:0000256" key="4">
    <source>
        <dbReference type="ARBA" id="ARBA00023136"/>
    </source>
</evidence>
<dbReference type="AlphaFoldDB" id="A0AAV6JZJ4"/>
<comment type="caution">
    <text evidence="7">The sequence shown here is derived from an EMBL/GenBank/DDBJ whole genome shotgun (WGS) entry which is preliminary data.</text>
</comment>
<evidence type="ECO:0000256" key="5">
    <source>
        <dbReference type="SAM" id="Phobius"/>
    </source>
</evidence>
<keyword evidence="4 5" id="KW-0472">Membrane</keyword>
<dbReference type="Pfam" id="PF03168">
    <property type="entry name" value="LEA_2"/>
    <property type="match status" value="1"/>
</dbReference>
<reference evidence="7 8" key="1">
    <citation type="submission" date="2020-08" db="EMBL/GenBank/DDBJ databases">
        <title>Plant Genome Project.</title>
        <authorList>
            <person name="Zhang R.-G."/>
        </authorList>
    </citation>
    <scope>NUCLEOTIDE SEQUENCE [LARGE SCALE GENOMIC DNA]</scope>
    <source>
        <strain evidence="7">WSP0</strain>
        <tissue evidence="7">Leaf</tissue>
    </source>
</reference>
<sequence>MPGAKSSRKGLKICCGTTFVLLIVLAIVCVTLYFTMFKPKQPQVTAHPVNLENIEVQLVPFSLNVTIGLVVTINNRNYGSFKYQNFTSYIDYHGTNVAEVPIKGGTVPARRKFNLSTYANVAADKLITNSHFLSDLIAGSFNLTSTATVHESGVQLPFENQIVMLVERVLACNHLSSLTCFNYLPSFVFPKEPHVTPHPASLENIQLRIFPKFRLNVTLGMVITIRNPNYGSFKYKNTKAYISYRGTNIAEVPIDPEVVPARGELNIRTYASVTADKLVLNHHFLRDLVTGRFDLTSSATLQGTVNVLKPKQPQVTAHPVSLENIEVRIFPAFSLNVTIGLVVTINNRNYGSFKYQNSTSYVDYHGTNIAEVPIEGETVPARRKLNLSTYANVAADKLITNSHFLSDLIAGSFNLTSMATLHGKATALKIFKHKAMILNTCDISIFIHNQSLESNCYSKIKL</sequence>
<proteinExistence type="predicted"/>
<evidence type="ECO:0000313" key="7">
    <source>
        <dbReference type="EMBL" id="KAG5545523.1"/>
    </source>
</evidence>
<protein>
    <recommendedName>
        <fullName evidence="6">Late embryogenesis abundant protein LEA-2 subgroup domain-containing protein</fullName>
    </recommendedName>
</protein>
<dbReference type="GO" id="GO:0016020">
    <property type="term" value="C:membrane"/>
    <property type="evidence" value="ECO:0007669"/>
    <property type="project" value="UniProtKB-SubCell"/>
</dbReference>
<keyword evidence="3 5" id="KW-1133">Transmembrane helix</keyword>
<dbReference type="PANTHER" id="PTHR31234">
    <property type="entry name" value="LATE EMBRYOGENESIS ABUNDANT (LEA) HYDROXYPROLINE-RICH GLYCOPROTEIN FAMILY"/>
    <property type="match status" value="1"/>
</dbReference>